<reference evidence="1" key="1">
    <citation type="submission" date="2018-05" db="EMBL/GenBank/DDBJ databases">
        <authorList>
            <person name="Lanie J.A."/>
            <person name="Ng W.-L."/>
            <person name="Kazmierczak K.M."/>
            <person name="Andrzejewski T.M."/>
            <person name="Davidsen T.M."/>
            <person name="Wayne K.J."/>
            <person name="Tettelin H."/>
            <person name="Glass J.I."/>
            <person name="Rusch D."/>
            <person name="Podicherti R."/>
            <person name="Tsui H.-C.T."/>
            <person name="Winkler M.E."/>
        </authorList>
    </citation>
    <scope>NUCLEOTIDE SEQUENCE</scope>
</reference>
<dbReference type="EMBL" id="UINC01012224">
    <property type="protein sequence ID" value="SVA53496.1"/>
    <property type="molecule type" value="Genomic_DNA"/>
</dbReference>
<proteinExistence type="predicted"/>
<name>A0A381WLV3_9ZZZZ</name>
<accession>A0A381WLV3</accession>
<protein>
    <submittedName>
        <fullName evidence="1">Uncharacterized protein</fullName>
    </submittedName>
</protein>
<sequence>MVLQDKCMSPPTLYLTGEGALLQG</sequence>
<organism evidence="1">
    <name type="scientific">marine metagenome</name>
    <dbReference type="NCBI Taxonomy" id="408172"/>
    <lineage>
        <taxon>unclassified sequences</taxon>
        <taxon>metagenomes</taxon>
        <taxon>ecological metagenomes</taxon>
    </lineage>
</organism>
<dbReference type="AlphaFoldDB" id="A0A381WLV3"/>
<gene>
    <name evidence="1" type="ORF">METZ01_LOCUS106350</name>
</gene>
<evidence type="ECO:0000313" key="1">
    <source>
        <dbReference type="EMBL" id="SVA53496.1"/>
    </source>
</evidence>